<feature type="transmembrane region" description="Helical" evidence="1">
    <location>
        <begin position="6"/>
        <end position="29"/>
    </location>
</feature>
<organism evidence="2">
    <name type="scientific">Escherichia coli</name>
    <dbReference type="NCBI Taxonomy" id="562"/>
    <lineage>
        <taxon>Bacteria</taxon>
        <taxon>Pseudomonadati</taxon>
        <taxon>Pseudomonadota</taxon>
        <taxon>Gammaproteobacteria</taxon>
        <taxon>Enterobacterales</taxon>
        <taxon>Enterobacteriaceae</taxon>
        <taxon>Escherichia</taxon>
    </lineage>
</organism>
<keyword evidence="1" id="KW-1133">Transmembrane helix</keyword>
<sequence length="193" mass="22373">MFYPAVDYLVIILLIVFLLVTLFTCVFCLRHDHIRKESEKQKQEFLRKKGWCISDFSWFRYNQRHETGICVRVDKIIFVMISVSRGLLKKEYSITSLTLDMNDIAEVSLSENNIITRKLTLIRPLSDDKPAQLPESEIINTIQLCIRPKDKADDITFILYQGKLDPQGSNHTIIKGKANSVILLLKMLLTNKI</sequence>
<dbReference type="AlphaFoldDB" id="A0A5D7TYW1"/>
<dbReference type="RefSeq" id="WP_059330929.1">
    <property type="nucleotide sequence ID" value="NZ_AP024117.1"/>
</dbReference>
<keyword evidence="1" id="KW-0472">Membrane</keyword>
<keyword evidence="1" id="KW-0812">Transmembrane</keyword>
<evidence type="ECO:0000313" key="2">
    <source>
        <dbReference type="EMBL" id="QEG95433.1"/>
    </source>
</evidence>
<name>A0A5D7TYW1_ECOLX</name>
<dbReference type="EMBL" id="MK878517">
    <property type="protein sequence ID" value="QEG95433.1"/>
    <property type="molecule type" value="Genomic_DNA"/>
</dbReference>
<proteinExistence type="predicted"/>
<gene>
    <name evidence="2" type="ORF">EC0638J-ColB-ColM_00045</name>
</gene>
<evidence type="ECO:0000256" key="1">
    <source>
        <dbReference type="SAM" id="Phobius"/>
    </source>
</evidence>
<reference evidence="2" key="1">
    <citation type="submission" date="2019-05" db="EMBL/GenBank/DDBJ databases">
        <title>Bacteriocin occurrence and activity in Escherichia coli isolated from bovines and wastewater.</title>
        <authorList>
            <person name="Cameron A."/>
            <person name="Zaheer R."/>
            <person name="Barbieri R."/>
            <person name="McAllister T.A."/>
        </authorList>
    </citation>
    <scope>NUCLEOTIDE SEQUENCE</scope>
    <source>
        <strain evidence="2">0638J</strain>
    </source>
</reference>
<accession>A0A5D7TYW1</accession>
<protein>
    <submittedName>
        <fullName evidence="2">Uncharacterized protein</fullName>
    </submittedName>
</protein>